<feature type="domain" description="Peptidase C39" evidence="1">
    <location>
        <begin position="41"/>
        <end position="162"/>
    </location>
</feature>
<sequence length="177" mass="20502">MNLIYKTRNIFMSIFLFVLMIFFMFSCTDTKKNQDFPFYKQSNSNSCGPACLRMIFKYYGEDYTEEYLNKITHADSVRGTSFLDLNDAANLHGLIAKGVKINFDELNTMVPLPCIVHWNPNHFVVVYKIENSKIYVADPGDSLKVYTKEEFCDSWFEPEYADEKAGVALVFEKRSAN</sequence>
<comment type="caution">
    <text evidence="2">The sequence shown here is derived from an EMBL/GenBank/DDBJ whole genome shotgun (WGS) entry which is preliminary data.</text>
</comment>
<dbReference type="Gene3D" id="3.90.70.10">
    <property type="entry name" value="Cysteine proteinases"/>
    <property type="match status" value="1"/>
</dbReference>
<dbReference type="PROSITE" id="PS51257">
    <property type="entry name" value="PROKAR_LIPOPROTEIN"/>
    <property type="match status" value="1"/>
</dbReference>
<protein>
    <recommendedName>
        <fullName evidence="1">Peptidase C39 domain-containing protein</fullName>
    </recommendedName>
</protein>
<dbReference type="EMBL" id="JABBGF010000002">
    <property type="protein sequence ID" value="NML58142.1"/>
    <property type="molecule type" value="Genomic_DNA"/>
</dbReference>
<keyword evidence="3" id="KW-1185">Reference proteome</keyword>
<dbReference type="InterPro" id="IPR005074">
    <property type="entry name" value="Peptidase_C39"/>
</dbReference>
<name>A0A7Y0A7J3_9FLAO</name>
<dbReference type="AlphaFoldDB" id="A0A7Y0A7J3"/>
<dbReference type="GO" id="GO:0008233">
    <property type="term" value="F:peptidase activity"/>
    <property type="evidence" value="ECO:0007669"/>
    <property type="project" value="InterPro"/>
</dbReference>
<dbReference type="Pfam" id="PF03412">
    <property type="entry name" value="Peptidase_C39"/>
    <property type="match status" value="1"/>
</dbReference>
<dbReference type="PROSITE" id="PS50990">
    <property type="entry name" value="PEPTIDASE_C39"/>
    <property type="match status" value="1"/>
</dbReference>
<accession>A0A7Y0A7J3</accession>
<organism evidence="2 3">
    <name type="scientific">Chryseobacterium cheonjiense</name>
    <dbReference type="NCBI Taxonomy" id="2728845"/>
    <lineage>
        <taxon>Bacteria</taxon>
        <taxon>Pseudomonadati</taxon>
        <taxon>Bacteroidota</taxon>
        <taxon>Flavobacteriia</taxon>
        <taxon>Flavobacteriales</taxon>
        <taxon>Weeksellaceae</taxon>
        <taxon>Chryseobacterium group</taxon>
        <taxon>Chryseobacterium</taxon>
    </lineage>
</organism>
<evidence type="ECO:0000259" key="1">
    <source>
        <dbReference type="PROSITE" id="PS50990"/>
    </source>
</evidence>
<gene>
    <name evidence="2" type="ORF">HHL20_12380</name>
</gene>
<proteinExistence type="predicted"/>
<dbReference type="GO" id="GO:0006508">
    <property type="term" value="P:proteolysis"/>
    <property type="evidence" value="ECO:0007669"/>
    <property type="project" value="InterPro"/>
</dbReference>
<evidence type="ECO:0000313" key="3">
    <source>
        <dbReference type="Proteomes" id="UP000552615"/>
    </source>
</evidence>
<evidence type="ECO:0000313" key="2">
    <source>
        <dbReference type="EMBL" id="NML58142.1"/>
    </source>
</evidence>
<reference evidence="2 3" key="1">
    <citation type="submission" date="2020-04" db="EMBL/GenBank/DDBJ databases">
        <title>Chryseobacterium sp. RJ-7-14 sp. nov., isolated from Jeju soil.</title>
        <authorList>
            <person name="Dahal R.H."/>
            <person name="Chaudhary D.K."/>
        </authorList>
    </citation>
    <scope>NUCLEOTIDE SEQUENCE [LARGE SCALE GENOMIC DNA]</scope>
    <source>
        <strain evidence="2 3">RJ-7-14</strain>
    </source>
</reference>
<dbReference type="GO" id="GO:0005524">
    <property type="term" value="F:ATP binding"/>
    <property type="evidence" value="ECO:0007669"/>
    <property type="project" value="InterPro"/>
</dbReference>
<dbReference type="GO" id="GO:0016020">
    <property type="term" value="C:membrane"/>
    <property type="evidence" value="ECO:0007669"/>
    <property type="project" value="InterPro"/>
</dbReference>
<dbReference type="Proteomes" id="UP000552615">
    <property type="component" value="Unassembled WGS sequence"/>
</dbReference>